<dbReference type="SMART" id="SM00829">
    <property type="entry name" value="PKS_ER"/>
    <property type="match status" value="1"/>
</dbReference>
<dbReference type="InterPro" id="IPR036291">
    <property type="entry name" value="NAD(P)-bd_dom_sf"/>
</dbReference>
<gene>
    <name evidence="7" type="ORF">M427DRAFT_66410</name>
</gene>
<dbReference type="OrthoDB" id="2148442at2759"/>
<dbReference type="InterPro" id="IPR013154">
    <property type="entry name" value="ADH-like_N"/>
</dbReference>
<dbReference type="STRING" id="1344416.A0A139AUI2"/>
<evidence type="ECO:0000313" key="8">
    <source>
        <dbReference type="Proteomes" id="UP000070544"/>
    </source>
</evidence>
<dbReference type="GO" id="GO:0046872">
    <property type="term" value="F:metal ion binding"/>
    <property type="evidence" value="ECO:0007669"/>
    <property type="project" value="UniProtKB-KW"/>
</dbReference>
<dbReference type="EMBL" id="KQ965735">
    <property type="protein sequence ID" value="KXS20391.1"/>
    <property type="molecule type" value="Genomic_DNA"/>
</dbReference>
<dbReference type="SUPFAM" id="SSF51735">
    <property type="entry name" value="NAD(P)-binding Rossmann-fold domains"/>
    <property type="match status" value="1"/>
</dbReference>
<organism evidence="7 8">
    <name type="scientific">Gonapodya prolifera (strain JEL478)</name>
    <name type="common">Monoblepharis prolifera</name>
    <dbReference type="NCBI Taxonomy" id="1344416"/>
    <lineage>
        <taxon>Eukaryota</taxon>
        <taxon>Fungi</taxon>
        <taxon>Fungi incertae sedis</taxon>
        <taxon>Chytridiomycota</taxon>
        <taxon>Chytridiomycota incertae sedis</taxon>
        <taxon>Monoblepharidomycetes</taxon>
        <taxon>Monoblepharidales</taxon>
        <taxon>Gonapodyaceae</taxon>
        <taxon>Gonapodya</taxon>
    </lineage>
</organism>
<proteinExistence type="inferred from homology"/>
<dbReference type="SUPFAM" id="SSF50129">
    <property type="entry name" value="GroES-like"/>
    <property type="match status" value="1"/>
</dbReference>
<dbReference type="AlphaFoldDB" id="A0A139AUI2"/>
<accession>A0A139AUI2</accession>
<keyword evidence="3" id="KW-0479">Metal-binding</keyword>
<keyword evidence="8" id="KW-1185">Reference proteome</keyword>
<dbReference type="OMA" id="IVCKACE"/>
<dbReference type="Pfam" id="PF08240">
    <property type="entry name" value="ADH_N"/>
    <property type="match status" value="1"/>
</dbReference>
<evidence type="ECO:0000313" key="7">
    <source>
        <dbReference type="EMBL" id="KXS20391.1"/>
    </source>
</evidence>
<keyword evidence="5" id="KW-0560">Oxidoreductase</keyword>
<dbReference type="Pfam" id="PF00107">
    <property type="entry name" value="ADH_zinc_N"/>
    <property type="match status" value="1"/>
</dbReference>
<evidence type="ECO:0000256" key="3">
    <source>
        <dbReference type="ARBA" id="ARBA00022723"/>
    </source>
</evidence>
<dbReference type="Proteomes" id="UP000070544">
    <property type="component" value="Unassembled WGS sequence"/>
</dbReference>
<protein>
    <submittedName>
        <fullName evidence="7">GroES-like protein</fullName>
    </submittedName>
</protein>
<dbReference type="Gene3D" id="3.90.180.10">
    <property type="entry name" value="Medium-chain alcohol dehydrogenases, catalytic domain"/>
    <property type="match status" value="2"/>
</dbReference>
<dbReference type="InterPro" id="IPR020843">
    <property type="entry name" value="ER"/>
</dbReference>
<evidence type="ECO:0000256" key="4">
    <source>
        <dbReference type="ARBA" id="ARBA00022833"/>
    </source>
</evidence>
<dbReference type="Gene3D" id="3.40.50.720">
    <property type="entry name" value="NAD(P)-binding Rossmann-like Domain"/>
    <property type="match status" value="1"/>
</dbReference>
<dbReference type="GO" id="GO:0016491">
    <property type="term" value="F:oxidoreductase activity"/>
    <property type="evidence" value="ECO:0007669"/>
    <property type="project" value="UniProtKB-KW"/>
</dbReference>
<keyword evidence="4" id="KW-0862">Zinc</keyword>
<dbReference type="PANTHER" id="PTHR43161">
    <property type="entry name" value="SORBITOL DEHYDROGENASE"/>
    <property type="match status" value="1"/>
</dbReference>
<comment type="cofactor">
    <cofactor evidence="1">
        <name>Zn(2+)</name>
        <dbReference type="ChEBI" id="CHEBI:29105"/>
    </cofactor>
</comment>
<evidence type="ECO:0000256" key="5">
    <source>
        <dbReference type="ARBA" id="ARBA00023002"/>
    </source>
</evidence>
<evidence type="ECO:0000256" key="2">
    <source>
        <dbReference type="ARBA" id="ARBA00008072"/>
    </source>
</evidence>
<comment type="similarity">
    <text evidence="2">Belongs to the zinc-containing alcohol dehydrogenase family.</text>
</comment>
<reference evidence="7 8" key="1">
    <citation type="journal article" date="2015" name="Genome Biol. Evol.">
        <title>Phylogenomic analyses indicate that early fungi evolved digesting cell walls of algal ancestors of land plants.</title>
        <authorList>
            <person name="Chang Y."/>
            <person name="Wang S."/>
            <person name="Sekimoto S."/>
            <person name="Aerts A.L."/>
            <person name="Choi C."/>
            <person name="Clum A."/>
            <person name="LaButti K.M."/>
            <person name="Lindquist E.A."/>
            <person name="Yee Ngan C."/>
            <person name="Ohm R.A."/>
            <person name="Salamov A.A."/>
            <person name="Grigoriev I.V."/>
            <person name="Spatafora J.W."/>
            <person name="Berbee M.L."/>
        </authorList>
    </citation>
    <scope>NUCLEOTIDE SEQUENCE [LARGE SCALE GENOMIC DNA]</scope>
    <source>
        <strain evidence="7 8">JEL478</strain>
    </source>
</reference>
<name>A0A139AUI2_GONPJ</name>
<dbReference type="InterPro" id="IPR013149">
    <property type="entry name" value="ADH-like_C"/>
</dbReference>
<feature type="domain" description="Enoyl reductase (ER)" evidence="6">
    <location>
        <begin position="12"/>
        <end position="337"/>
    </location>
</feature>
<evidence type="ECO:0000259" key="6">
    <source>
        <dbReference type="SMART" id="SM00829"/>
    </source>
</evidence>
<sequence>MTVDTYSAVVLRGIKELRLEQQEKPVLGEGEALIRMKACGICGSDLHFWKGEMPVPFPCPMGHEGSGVVEELGGGDVNGIAVGDRVAIMPSSLETMNMLGRYSKQPAKLLYKIPDHVSFEEAAYVEPLAVSLHAVKRGGIAPSSPATVFIIGAGPIGQNSLLCAKVEGASWVGVMDIREDRLEAAKKLGADAVVQPAPASAQPEKPAVDSGDVIKATVARALALLPEGKQVDVVVDAVGSSDTLNTAISLVKPFGVVVNVGIGHFKANVDMLTAAYKQIDIRPAFAYPTEFPEALELIASGRVDVKPLLTHTLPLEEFEKGYNTALESKAGSVKVMFQI</sequence>
<dbReference type="InterPro" id="IPR011032">
    <property type="entry name" value="GroES-like_sf"/>
</dbReference>
<dbReference type="PANTHER" id="PTHR43161:SF9">
    <property type="entry name" value="SORBITOL DEHYDROGENASE"/>
    <property type="match status" value="1"/>
</dbReference>
<evidence type="ECO:0000256" key="1">
    <source>
        <dbReference type="ARBA" id="ARBA00001947"/>
    </source>
</evidence>